<dbReference type="AlphaFoldDB" id="A0A5N6LVX4"/>
<feature type="region of interest" description="Disordered" evidence="1">
    <location>
        <begin position="40"/>
        <end position="73"/>
    </location>
</feature>
<organism evidence="2 3">
    <name type="scientific">Mikania micrantha</name>
    <name type="common">bitter vine</name>
    <dbReference type="NCBI Taxonomy" id="192012"/>
    <lineage>
        <taxon>Eukaryota</taxon>
        <taxon>Viridiplantae</taxon>
        <taxon>Streptophyta</taxon>
        <taxon>Embryophyta</taxon>
        <taxon>Tracheophyta</taxon>
        <taxon>Spermatophyta</taxon>
        <taxon>Magnoliopsida</taxon>
        <taxon>eudicotyledons</taxon>
        <taxon>Gunneridae</taxon>
        <taxon>Pentapetalae</taxon>
        <taxon>asterids</taxon>
        <taxon>campanulids</taxon>
        <taxon>Asterales</taxon>
        <taxon>Asteraceae</taxon>
        <taxon>Asteroideae</taxon>
        <taxon>Heliantheae alliance</taxon>
        <taxon>Eupatorieae</taxon>
        <taxon>Mikania</taxon>
    </lineage>
</organism>
<accession>A0A5N6LVX4</accession>
<dbReference type="EMBL" id="SZYD01000018">
    <property type="protein sequence ID" value="KAD2805764.1"/>
    <property type="molecule type" value="Genomic_DNA"/>
</dbReference>
<name>A0A5N6LVX4_9ASTR</name>
<evidence type="ECO:0000256" key="1">
    <source>
        <dbReference type="SAM" id="MobiDB-lite"/>
    </source>
</evidence>
<keyword evidence="3" id="KW-1185">Reference proteome</keyword>
<protein>
    <submittedName>
        <fullName evidence="2">Uncharacterized protein</fullName>
    </submittedName>
</protein>
<comment type="caution">
    <text evidence="2">The sequence shown here is derived from an EMBL/GenBank/DDBJ whole genome shotgun (WGS) entry which is preliminary data.</text>
</comment>
<gene>
    <name evidence="2" type="ORF">E3N88_39141</name>
</gene>
<evidence type="ECO:0000313" key="3">
    <source>
        <dbReference type="Proteomes" id="UP000326396"/>
    </source>
</evidence>
<evidence type="ECO:0000313" key="2">
    <source>
        <dbReference type="EMBL" id="KAD2805764.1"/>
    </source>
</evidence>
<dbReference type="Proteomes" id="UP000326396">
    <property type="component" value="Linkage Group LG8"/>
</dbReference>
<reference evidence="2 3" key="1">
    <citation type="submission" date="2019-05" db="EMBL/GenBank/DDBJ databases">
        <title>Mikania micrantha, genome provides insights into the molecular mechanism of rapid growth.</title>
        <authorList>
            <person name="Liu B."/>
        </authorList>
    </citation>
    <scope>NUCLEOTIDE SEQUENCE [LARGE SCALE GENOMIC DNA]</scope>
    <source>
        <strain evidence="2">NLD-2019</strain>
        <tissue evidence="2">Leaf</tissue>
    </source>
</reference>
<sequence>MNLMLDNKLLTRLNASRSGVSEIESGSGFGFEMKKMKRGMLRRGKSMSSSSTSSGGGSVMEWESVTESESKGSSGFSLLVYAYKSLLMMTVTGKLLRSCKQISDQKSCSWFDLFKLVLLLHSLEYWELSFLQVS</sequence>
<proteinExistence type="predicted"/>